<dbReference type="OrthoDB" id="2572at2157"/>
<evidence type="ECO:0008006" key="4">
    <source>
        <dbReference type="Google" id="ProtNLM"/>
    </source>
</evidence>
<evidence type="ECO:0000313" key="2">
    <source>
        <dbReference type="EMBL" id="ELY59848.1"/>
    </source>
</evidence>
<proteinExistence type="predicted"/>
<organism evidence="2 3">
    <name type="scientific">Natronococcus amylolyticus DSM 10524</name>
    <dbReference type="NCBI Taxonomy" id="1227497"/>
    <lineage>
        <taxon>Archaea</taxon>
        <taxon>Methanobacteriati</taxon>
        <taxon>Methanobacteriota</taxon>
        <taxon>Stenosarchaea group</taxon>
        <taxon>Halobacteria</taxon>
        <taxon>Halobacteriales</taxon>
        <taxon>Natrialbaceae</taxon>
        <taxon>Natronococcus</taxon>
    </lineage>
</organism>
<feature type="transmembrane region" description="Helical" evidence="1">
    <location>
        <begin position="51"/>
        <end position="71"/>
    </location>
</feature>
<evidence type="ECO:0000256" key="1">
    <source>
        <dbReference type="SAM" id="Phobius"/>
    </source>
</evidence>
<reference evidence="2 3" key="1">
    <citation type="journal article" date="2014" name="PLoS Genet.">
        <title>Phylogenetically driven sequencing of extremely halophilic archaea reveals strategies for static and dynamic osmo-response.</title>
        <authorList>
            <person name="Becker E.A."/>
            <person name="Seitzer P.M."/>
            <person name="Tritt A."/>
            <person name="Larsen D."/>
            <person name="Krusor M."/>
            <person name="Yao A.I."/>
            <person name="Wu D."/>
            <person name="Madern D."/>
            <person name="Eisen J.A."/>
            <person name="Darling A.E."/>
            <person name="Facciotti M.T."/>
        </authorList>
    </citation>
    <scope>NUCLEOTIDE SEQUENCE [LARGE SCALE GENOMIC DNA]</scope>
    <source>
        <strain evidence="2 3">DSM 10524</strain>
    </source>
</reference>
<keyword evidence="3" id="KW-1185">Reference proteome</keyword>
<dbReference type="Proteomes" id="UP000011688">
    <property type="component" value="Unassembled WGS sequence"/>
</dbReference>
<dbReference type="EMBL" id="AOIB01000014">
    <property type="protein sequence ID" value="ELY59848.1"/>
    <property type="molecule type" value="Genomic_DNA"/>
</dbReference>
<keyword evidence="1" id="KW-0472">Membrane</keyword>
<gene>
    <name evidence="2" type="ORF">C491_05751</name>
</gene>
<evidence type="ECO:0000313" key="3">
    <source>
        <dbReference type="Proteomes" id="UP000011688"/>
    </source>
</evidence>
<sequence>MTKRCPYCDESVADEKYVSHLERAHDGELEGLDRRLVDEHGRTISRNVKPYVLGVAVLVLFVVAYLAIFLMPAPVETAAVQQPDADSPTHLHGDILLEYDGTVVDFDDPQYIEQDGCFHFHDYDNAEVWHVHCEGVTLEYAMATLGMELTEDSLVVGGEAYDEDDAGTTVSVTVNGDPVDPERYVLEDGDDVRIVAETDRGADS</sequence>
<dbReference type="STRING" id="1227497.C491_05751"/>
<keyword evidence="1" id="KW-0812">Transmembrane</keyword>
<dbReference type="RefSeq" id="WP_005554460.1">
    <property type="nucleotide sequence ID" value="NZ_AOIB01000014.1"/>
</dbReference>
<protein>
    <recommendedName>
        <fullName evidence="4">C2H2-type domain-containing protein</fullName>
    </recommendedName>
</protein>
<name>L9XGN8_9EURY</name>
<keyword evidence="1" id="KW-1133">Transmembrane helix</keyword>
<comment type="caution">
    <text evidence="2">The sequence shown here is derived from an EMBL/GenBank/DDBJ whole genome shotgun (WGS) entry which is preliminary data.</text>
</comment>
<dbReference type="AlphaFoldDB" id="L9XGN8"/>
<accession>L9XGN8</accession>
<dbReference type="eggNOG" id="arCOG09101">
    <property type="taxonomic scope" value="Archaea"/>
</dbReference>